<evidence type="ECO:0000256" key="14">
    <source>
        <dbReference type="SAM" id="Phobius"/>
    </source>
</evidence>
<feature type="transmembrane region" description="Helical" evidence="14">
    <location>
        <begin position="397"/>
        <end position="418"/>
    </location>
</feature>
<keyword evidence="5 12" id="KW-0997">Cell inner membrane</keyword>
<evidence type="ECO:0000256" key="10">
    <source>
        <dbReference type="ARBA" id="ARBA00023065"/>
    </source>
</evidence>
<dbReference type="InterPro" id="IPR003445">
    <property type="entry name" value="Cat_transpt"/>
</dbReference>
<keyword evidence="9 14" id="KW-1133">Transmembrane helix</keyword>
<evidence type="ECO:0000256" key="6">
    <source>
        <dbReference type="ARBA" id="ARBA00022538"/>
    </source>
</evidence>
<dbReference type="GO" id="GO:0015379">
    <property type="term" value="F:potassium:chloride symporter activity"/>
    <property type="evidence" value="ECO:0007669"/>
    <property type="project" value="InterPro"/>
</dbReference>
<keyword evidence="4 12" id="KW-1003">Cell membrane</keyword>
<feature type="binding site" evidence="13">
    <location>
        <position position="221"/>
    </location>
    <ligand>
        <name>K(+)</name>
        <dbReference type="ChEBI" id="CHEBI:29103"/>
    </ligand>
</feature>
<feature type="binding site" evidence="13">
    <location>
        <position position="111"/>
    </location>
    <ligand>
        <name>K(+)</name>
        <dbReference type="ChEBI" id="CHEBI:29103"/>
    </ligand>
</feature>
<evidence type="ECO:0000256" key="1">
    <source>
        <dbReference type="ARBA" id="ARBA00004429"/>
    </source>
</evidence>
<evidence type="ECO:0000313" key="16">
    <source>
        <dbReference type="Proteomes" id="UP000605253"/>
    </source>
</evidence>
<evidence type="ECO:0000256" key="12">
    <source>
        <dbReference type="PIRNR" id="PIRNR006247"/>
    </source>
</evidence>
<feature type="binding site" evidence="13">
    <location>
        <position position="220"/>
    </location>
    <ligand>
        <name>K(+)</name>
        <dbReference type="ChEBI" id="CHEBI:29103"/>
    </ligand>
</feature>
<keyword evidence="13" id="KW-0479">Metal-binding</keyword>
<evidence type="ECO:0000256" key="5">
    <source>
        <dbReference type="ARBA" id="ARBA00022519"/>
    </source>
</evidence>
<feature type="transmembrane region" description="Helical" evidence="14">
    <location>
        <begin position="184"/>
        <end position="203"/>
    </location>
</feature>
<feature type="transmembrane region" description="Helical" evidence="14">
    <location>
        <begin position="37"/>
        <end position="56"/>
    </location>
</feature>
<dbReference type="PANTHER" id="PTHR32024:SF2">
    <property type="entry name" value="TRK SYSTEM POTASSIUM UPTAKE PROTEIN TRKG-RELATED"/>
    <property type="match status" value="1"/>
</dbReference>
<evidence type="ECO:0000256" key="9">
    <source>
        <dbReference type="ARBA" id="ARBA00022989"/>
    </source>
</evidence>
<dbReference type="GO" id="GO:0005886">
    <property type="term" value="C:plasma membrane"/>
    <property type="evidence" value="ECO:0007669"/>
    <property type="project" value="UniProtKB-SubCell"/>
</dbReference>
<feature type="transmembrane region" description="Helical" evidence="14">
    <location>
        <begin position="68"/>
        <end position="90"/>
    </location>
</feature>
<feature type="binding site" evidence="13">
    <location>
        <position position="112"/>
    </location>
    <ligand>
        <name>K(+)</name>
        <dbReference type="ChEBI" id="CHEBI:29103"/>
    </ligand>
</feature>
<feature type="binding site" evidence="13">
    <location>
        <position position="319"/>
    </location>
    <ligand>
        <name>K(+)</name>
        <dbReference type="ChEBI" id="CHEBI:29103"/>
    </ligand>
</feature>
<keyword evidence="6 12" id="KW-0633">Potassium transport</keyword>
<feature type="binding site" evidence="13">
    <location>
        <position position="436"/>
    </location>
    <ligand>
        <name>K(+)</name>
        <dbReference type="ChEBI" id="CHEBI:29103"/>
    </ligand>
</feature>
<keyword evidence="8 12" id="KW-0630">Potassium</keyword>
<organism evidence="15 16">
    <name type="scientific">Marinicella pacifica</name>
    <dbReference type="NCBI Taxonomy" id="1171543"/>
    <lineage>
        <taxon>Bacteria</taxon>
        <taxon>Pseudomonadati</taxon>
        <taxon>Pseudomonadota</taxon>
        <taxon>Gammaproteobacteria</taxon>
        <taxon>Lysobacterales</taxon>
        <taxon>Marinicellaceae</taxon>
        <taxon>Marinicella</taxon>
    </lineage>
</organism>
<dbReference type="RefSeq" id="WP_188364949.1">
    <property type="nucleotide sequence ID" value="NZ_BAABJF010000015.1"/>
</dbReference>
<dbReference type="Pfam" id="PF02386">
    <property type="entry name" value="TrkH"/>
    <property type="match status" value="1"/>
</dbReference>
<sequence>MNPAIVQKIIGILLLMCSFMMLPPVLVGLIYQDGDIWPFLEGFAALVLIGGVLFFPNRKQSANLSIRSGFLVAGASWIIVGLAGALPLYLSHNPELSLSDSVFESISGLTTTGATILTDINHLPHALKFYRQQLQWLGGMGIIVLAVAVLPMLRIGGMQIFKAEIPGPMKDQKLTPRITETAKALWYIYLGITVMCIISYYLAGMNLFDAICHAFSTISIGGFSPYDASFGHFNNALLEMLAVLFMAIAGINFASHFVAWKSASIKTYMANTEVKVFLGFLATASLLTASQLYLTGTTSTLFESLREGTFQAVSIGTTTGYTTESFYFWPAALPIMLLMFASIGGCAGSTAGGIKVIRIILLFKMSMRELYRLIHPHGKFLIKVNGKTVNYRVLDSISAFFVQFLFLLIVFTLVLSMFGEDIVTSLSASLSALTNLGPALGDAGPHYADIHDGAKWVLSLAMVFGRLELFTLFILMIPDYWEY</sequence>
<dbReference type="AlphaFoldDB" id="A0A917FPW2"/>
<dbReference type="GO" id="GO:0046872">
    <property type="term" value="F:metal ion binding"/>
    <property type="evidence" value="ECO:0007669"/>
    <property type="project" value="UniProtKB-KW"/>
</dbReference>
<reference evidence="15" key="1">
    <citation type="journal article" date="2014" name="Int. J. Syst. Evol. Microbiol.">
        <title>Complete genome sequence of Corynebacterium casei LMG S-19264T (=DSM 44701T), isolated from a smear-ripened cheese.</title>
        <authorList>
            <consortium name="US DOE Joint Genome Institute (JGI-PGF)"/>
            <person name="Walter F."/>
            <person name="Albersmeier A."/>
            <person name="Kalinowski J."/>
            <person name="Ruckert C."/>
        </authorList>
    </citation>
    <scope>NUCLEOTIDE SEQUENCE</scope>
    <source>
        <strain evidence="15">CGMCC 1.12181</strain>
    </source>
</reference>
<comment type="similarity">
    <text evidence="2 12">Belongs to the TrkH potassium transport family.</text>
</comment>
<dbReference type="InterPro" id="IPR004772">
    <property type="entry name" value="TrkH"/>
</dbReference>
<comment type="subcellular location">
    <subcellularLocation>
        <location evidence="1 12">Cell inner membrane</location>
        <topology evidence="1 12">Multi-pass membrane protein</topology>
    </subcellularLocation>
</comment>
<keyword evidence="7 14" id="KW-0812">Transmembrane</keyword>
<reference evidence="15" key="2">
    <citation type="submission" date="2020-09" db="EMBL/GenBank/DDBJ databases">
        <authorList>
            <person name="Sun Q."/>
            <person name="Zhou Y."/>
        </authorList>
    </citation>
    <scope>NUCLEOTIDE SEQUENCE</scope>
    <source>
        <strain evidence="15">CGMCC 1.12181</strain>
    </source>
</reference>
<evidence type="ECO:0000256" key="13">
    <source>
        <dbReference type="PIRSR" id="PIRSR006247-1"/>
    </source>
</evidence>
<evidence type="ECO:0000256" key="7">
    <source>
        <dbReference type="ARBA" id="ARBA00022692"/>
    </source>
</evidence>
<feature type="transmembrane region" description="Helical" evidence="14">
    <location>
        <begin position="456"/>
        <end position="477"/>
    </location>
</feature>
<feature type="transmembrane region" description="Helical" evidence="14">
    <location>
        <begin position="276"/>
        <end position="294"/>
    </location>
</feature>
<feature type="transmembrane region" description="Helical" evidence="14">
    <location>
        <begin position="134"/>
        <end position="153"/>
    </location>
</feature>
<feature type="transmembrane region" description="Helical" evidence="14">
    <location>
        <begin position="335"/>
        <end position="363"/>
    </location>
</feature>
<comment type="caution">
    <text evidence="15">The sequence shown here is derived from an EMBL/GenBank/DDBJ whole genome shotgun (WGS) entry which is preliminary data.</text>
</comment>
<evidence type="ECO:0000256" key="8">
    <source>
        <dbReference type="ARBA" id="ARBA00022958"/>
    </source>
</evidence>
<keyword evidence="16" id="KW-1185">Reference proteome</keyword>
<feature type="binding site" evidence="13">
    <location>
        <position position="435"/>
    </location>
    <ligand>
        <name>K(+)</name>
        <dbReference type="ChEBI" id="CHEBI:29103"/>
    </ligand>
</feature>
<protein>
    <recommendedName>
        <fullName evidence="12">Trk system potassium uptake protein</fullName>
    </recommendedName>
</protein>
<feature type="binding site" evidence="13">
    <location>
        <position position="318"/>
    </location>
    <ligand>
        <name>K(+)</name>
        <dbReference type="ChEBI" id="CHEBI:29103"/>
    </ligand>
</feature>
<dbReference type="EMBL" id="BMEO01000004">
    <property type="protein sequence ID" value="GGF93614.1"/>
    <property type="molecule type" value="Genomic_DNA"/>
</dbReference>
<evidence type="ECO:0000256" key="11">
    <source>
        <dbReference type="ARBA" id="ARBA00023136"/>
    </source>
</evidence>
<dbReference type="PIRSF" id="PIRSF006247">
    <property type="entry name" value="TrkH"/>
    <property type="match status" value="1"/>
</dbReference>
<proteinExistence type="inferred from homology"/>
<keyword evidence="11 12" id="KW-0472">Membrane</keyword>
<evidence type="ECO:0000256" key="2">
    <source>
        <dbReference type="ARBA" id="ARBA00009137"/>
    </source>
</evidence>
<dbReference type="Proteomes" id="UP000605253">
    <property type="component" value="Unassembled WGS sequence"/>
</dbReference>
<keyword evidence="3 12" id="KW-0813">Transport</keyword>
<feature type="transmembrane region" description="Helical" evidence="14">
    <location>
        <begin position="236"/>
        <end position="255"/>
    </location>
</feature>
<gene>
    <name evidence="15" type="primary">trkH</name>
    <name evidence="15" type="ORF">GCM10011365_13620</name>
</gene>
<feature type="transmembrane region" description="Helical" evidence="14">
    <location>
        <begin position="12"/>
        <end position="31"/>
    </location>
</feature>
<keyword evidence="10 12" id="KW-0406">Ion transport</keyword>
<accession>A0A917FPW2</accession>
<evidence type="ECO:0000313" key="15">
    <source>
        <dbReference type="EMBL" id="GGF93614.1"/>
    </source>
</evidence>
<evidence type="ECO:0000256" key="3">
    <source>
        <dbReference type="ARBA" id="ARBA00022448"/>
    </source>
</evidence>
<name>A0A917FPW2_9GAMM</name>
<dbReference type="PANTHER" id="PTHR32024">
    <property type="entry name" value="TRK SYSTEM POTASSIUM UPTAKE PROTEIN TRKG-RELATED"/>
    <property type="match status" value="1"/>
</dbReference>
<evidence type="ECO:0000256" key="4">
    <source>
        <dbReference type="ARBA" id="ARBA00022475"/>
    </source>
</evidence>